<evidence type="ECO:0000256" key="2">
    <source>
        <dbReference type="ARBA" id="ARBA00022840"/>
    </source>
</evidence>
<keyword evidence="1 3" id="KW-0547">Nucleotide-binding</keyword>
<keyword evidence="2 3" id="KW-0067">ATP-binding</keyword>
<keyword evidence="4" id="KW-0175">Coiled coil</keyword>
<dbReference type="InterPro" id="IPR011009">
    <property type="entry name" value="Kinase-like_dom_sf"/>
</dbReference>
<organism evidence="6 7">
    <name type="scientific">Prosthecobacter algae</name>
    <dbReference type="NCBI Taxonomy" id="1144682"/>
    <lineage>
        <taxon>Bacteria</taxon>
        <taxon>Pseudomonadati</taxon>
        <taxon>Verrucomicrobiota</taxon>
        <taxon>Verrucomicrobiia</taxon>
        <taxon>Verrucomicrobiales</taxon>
        <taxon>Verrucomicrobiaceae</taxon>
        <taxon>Prosthecobacter</taxon>
    </lineage>
</organism>
<evidence type="ECO:0000256" key="4">
    <source>
        <dbReference type="SAM" id="Coils"/>
    </source>
</evidence>
<keyword evidence="7" id="KW-1185">Reference proteome</keyword>
<dbReference type="InterPro" id="IPR017441">
    <property type="entry name" value="Protein_kinase_ATP_BS"/>
</dbReference>
<dbReference type="Gene3D" id="3.30.200.20">
    <property type="entry name" value="Phosphorylase Kinase, domain 1"/>
    <property type="match status" value="1"/>
</dbReference>
<name>A0ABP9PP52_9BACT</name>
<dbReference type="PANTHER" id="PTHR44167">
    <property type="entry name" value="OVARIAN-SPECIFIC SERINE/THREONINE-PROTEIN KINASE LOK-RELATED"/>
    <property type="match status" value="1"/>
</dbReference>
<feature type="domain" description="Protein kinase" evidence="5">
    <location>
        <begin position="535"/>
        <end position="884"/>
    </location>
</feature>
<feature type="coiled-coil region" evidence="4">
    <location>
        <begin position="726"/>
        <end position="753"/>
    </location>
</feature>
<dbReference type="Pfam" id="PF00069">
    <property type="entry name" value="Pkinase"/>
    <property type="match status" value="2"/>
</dbReference>
<dbReference type="PROSITE" id="PS00108">
    <property type="entry name" value="PROTEIN_KINASE_ST"/>
    <property type="match status" value="1"/>
</dbReference>
<dbReference type="EMBL" id="BAABIA010000015">
    <property type="protein sequence ID" value="GAA5149635.1"/>
    <property type="molecule type" value="Genomic_DNA"/>
</dbReference>
<evidence type="ECO:0000313" key="6">
    <source>
        <dbReference type="EMBL" id="GAA5149635.1"/>
    </source>
</evidence>
<comment type="caution">
    <text evidence="6">The sequence shown here is derived from an EMBL/GenBank/DDBJ whole genome shotgun (WGS) entry which is preliminary data.</text>
</comment>
<dbReference type="Gene3D" id="1.10.510.10">
    <property type="entry name" value="Transferase(Phosphotransferase) domain 1"/>
    <property type="match status" value="1"/>
</dbReference>
<sequence>MNTFGILDRQSTVQLHPVNVERQPQQGQKDPSIANRQSRVAQTAILTQTKNAKALTERKVTAGNLLSKNGLKTALGKASGYAGLKDKMMRLAFKLTHPSRNADAGFGSLHKSALRLAEQYQKLVAKNAPASERLSTLKCLETTLQVMQEKHVGKSILRGLKTEEARQGPIHDMLQFVGHEIRCQPEVHRAKAYELMHQYQDLVQAGGKSDSNGIQMKRELLAKVEDHLLTAREGGVTKSNDMKLLELVQNEIGRLKEHAPLESELSKAFTAIAKNKDSKPEAEFVLFRDKEGNLQKLKHVNTRQVDHVAEMSTRFKSQNEQARQQRLQVMDDREDLNSWAKIDQMMVNHGIENFDRSQLKSVGNQMRVSDGLAVAREEFILASEHDSVSGTLVEIPEKLPLLTDQGMPEMELDAKLTQSIADLLVRNEATGDVAQELGESIAEELRKLDAQTQLSYATSDGKIFKSELLSKLAAQSPQLMSEGVPDPESYGFKFSYDSASPEMQQFLDQVFAQTVSRLGDRQIDSNTLVIGGERYERKKELGEGSFGVVSLYESASGRQIAVKESLSQDPNIHGYNKKAAQDLACREVRAHYQAMGDGHPNVINLVGAVRNSDGDLLVAMELAPNGDVHQASQKIETALKDGAISQKAATVLRLTLLQDMFKGMQHMQETRGMMHLDVKPLNYFIGQDGTAMLGDFGTSKNSSTVWVQDIGVDNPRWLAPEVAIDRADADTARKQLRNELEMKSEKLIKQEWETMLIDFEERDVPDSARLIQWQKLNKAHEMNIDKIINAINYEVTHKSDTWALGITAYEMFVKELPFVSSKDRFAFQMENRIRDFGRTSENRMRSTAEGTEGLTSLDRLLNQMLKPDPKDRISLSDALQSSVFHEPGVGSVEARELIKAITNKKPDPTMIKQLSVNLGI</sequence>
<dbReference type="PANTHER" id="PTHR44167:SF24">
    <property type="entry name" value="SERINE_THREONINE-PROTEIN KINASE CHK2"/>
    <property type="match status" value="1"/>
</dbReference>
<evidence type="ECO:0000259" key="5">
    <source>
        <dbReference type="PROSITE" id="PS50011"/>
    </source>
</evidence>
<dbReference type="PROSITE" id="PS00107">
    <property type="entry name" value="PROTEIN_KINASE_ATP"/>
    <property type="match status" value="1"/>
</dbReference>
<evidence type="ECO:0000256" key="1">
    <source>
        <dbReference type="ARBA" id="ARBA00022741"/>
    </source>
</evidence>
<gene>
    <name evidence="6" type="ORF">GCM10023213_47600</name>
</gene>
<accession>A0ABP9PP52</accession>
<dbReference type="InterPro" id="IPR008271">
    <property type="entry name" value="Ser/Thr_kinase_AS"/>
</dbReference>
<dbReference type="SUPFAM" id="SSF56112">
    <property type="entry name" value="Protein kinase-like (PK-like)"/>
    <property type="match status" value="1"/>
</dbReference>
<reference evidence="7" key="1">
    <citation type="journal article" date="2019" name="Int. J. Syst. Evol. Microbiol.">
        <title>The Global Catalogue of Microorganisms (GCM) 10K type strain sequencing project: providing services to taxonomists for standard genome sequencing and annotation.</title>
        <authorList>
            <consortium name="The Broad Institute Genomics Platform"/>
            <consortium name="The Broad Institute Genome Sequencing Center for Infectious Disease"/>
            <person name="Wu L."/>
            <person name="Ma J."/>
        </authorList>
    </citation>
    <scope>NUCLEOTIDE SEQUENCE [LARGE SCALE GENOMIC DNA]</scope>
    <source>
        <strain evidence="7">JCM 18053</strain>
    </source>
</reference>
<dbReference type="Proteomes" id="UP001499852">
    <property type="component" value="Unassembled WGS sequence"/>
</dbReference>
<dbReference type="PROSITE" id="PS50011">
    <property type="entry name" value="PROTEIN_KINASE_DOM"/>
    <property type="match status" value="1"/>
</dbReference>
<dbReference type="InterPro" id="IPR000719">
    <property type="entry name" value="Prot_kinase_dom"/>
</dbReference>
<dbReference type="CDD" id="cd00180">
    <property type="entry name" value="PKc"/>
    <property type="match status" value="1"/>
</dbReference>
<proteinExistence type="predicted"/>
<feature type="binding site" evidence="3">
    <location>
        <position position="563"/>
    </location>
    <ligand>
        <name>ATP</name>
        <dbReference type="ChEBI" id="CHEBI:30616"/>
    </ligand>
</feature>
<protein>
    <recommendedName>
        <fullName evidence="5">Protein kinase domain-containing protein</fullName>
    </recommendedName>
</protein>
<evidence type="ECO:0000256" key="3">
    <source>
        <dbReference type="PROSITE-ProRule" id="PRU10141"/>
    </source>
</evidence>
<dbReference type="SMART" id="SM00220">
    <property type="entry name" value="S_TKc"/>
    <property type="match status" value="1"/>
</dbReference>
<evidence type="ECO:0000313" key="7">
    <source>
        <dbReference type="Proteomes" id="UP001499852"/>
    </source>
</evidence>